<gene>
    <name evidence="1" type="ORF">M9H77_18984</name>
</gene>
<protein>
    <submittedName>
        <fullName evidence="1">Uncharacterized protein</fullName>
    </submittedName>
</protein>
<dbReference type="EMBL" id="CM044704">
    <property type="protein sequence ID" value="KAI5669131.1"/>
    <property type="molecule type" value="Genomic_DNA"/>
</dbReference>
<accession>A0ACC0B912</accession>
<dbReference type="Proteomes" id="UP001060085">
    <property type="component" value="Linkage Group LG04"/>
</dbReference>
<comment type="caution">
    <text evidence="1">The sequence shown here is derived from an EMBL/GenBank/DDBJ whole genome shotgun (WGS) entry which is preliminary data.</text>
</comment>
<organism evidence="1 2">
    <name type="scientific">Catharanthus roseus</name>
    <name type="common">Madagascar periwinkle</name>
    <name type="synonym">Vinca rosea</name>
    <dbReference type="NCBI Taxonomy" id="4058"/>
    <lineage>
        <taxon>Eukaryota</taxon>
        <taxon>Viridiplantae</taxon>
        <taxon>Streptophyta</taxon>
        <taxon>Embryophyta</taxon>
        <taxon>Tracheophyta</taxon>
        <taxon>Spermatophyta</taxon>
        <taxon>Magnoliopsida</taxon>
        <taxon>eudicotyledons</taxon>
        <taxon>Gunneridae</taxon>
        <taxon>Pentapetalae</taxon>
        <taxon>asterids</taxon>
        <taxon>lamiids</taxon>
        <taxon>Gentianales</taxon>
        <taxon>Apocynaceae</taxon>
        <taxon>Rauvolfioideae</taxon>
        <taxon>Vinceae</taxon>
        <taxon>Catharanthinae</taxon>
        <taxon>Catharanthus</taxon>
    </lineage>
</organism>
<keyword evidence="2" id="KW-1185">Reference proteome</keyword>
<evidence type="ECO:0000313" key="2">
    <source>
        <dbReference type="Proteomes" id="UP001060085"/>
    </source>
</evidence>
<proteinExistence type="predicted"/>
<reference evidence="2" key="1">
    <citation type="journal article" date="2023" name="Nat. Plants">
        <title>Single-cell RNA sequencing provides a high-resolution roadmap for understanding the multicellular compartmentation of specialized metabolism.</title>
        <authorList>
            <person name="Sun S."/>
            <person name="Shen X."/>
            <person name="Li Y."/>
            <person name="Li Y."/>
            <person name="Wang S."/>
            <person name="Li R."/>
            <person name="Zhang H."/>
            <person name="Shen G."/>
            <person name="Guo B."/>
            <person name="Wei J."/>
            <person name="Xu J."/>
            <person name="St-Pierre B."/>
            <person name="Chen S."/>
            <person name="Sun C."/>
        </authorList>
    </citation>
    <scope>NUCLEOTIDE SEQUENCE [LARGE SCALE GENOMIC DNA]</scope>
</reference>
<evidence type="ECO:0000313" key="1">
    <source>
        <dbReference type="EMBL" id="KAI5669131.1"/>
    </source>
</evidence>
<name>A0ACC0B912_CATRO</name>
<sequence length="116" mass="13853">MRDCRTHMQWNPKYLSRFSTHAMNEIVKSLNDEQREAVARMGFREHAGVENLFFIWSDSPVGEKVSPYQNRRTLRIVDWSQDAINKRESVNEIGRDVELPQSKMIEELHRFMSFHQ</sequence>